<dbReference type="PANTHER" id="PTHR48007:SF4">
    <property type="entry name" value="LEUCINE-RICH REPEAT RECEPTOR-LIKE PROTEIN KINASE PXC1"/>
    <property type="match status" value="1"/>
</dbReference>
<keyword evidence="15" id="KW-0675">Receptor</keyword>
<accession>D7LQ60</accession>
<evidence type="ECO:0000256" key="7">
    <source>
        <dbReference type="ARBA" id="ARBA00022692"/>
    </source>
</evidence>
<dbReference type="FunFam" id="3.80.10.10:FF:000673">
    <property type="entry name" value="Probable LRR receptor-like serine/threonine-protein kinase At2g02780"/>
    <property type="match status" value="1"/>
</dbReference>
<dbReference type="EMBL" id="GL348717">
    <property type="protein sequence ID" value="EFH53087.1"/>
    <property type="molecule type" value="Genomic_DNA"/>
</dbReference>
<dbReference type="Pfam" id="PF13855">
    <property type="entry name" value="LRR_8"/>
    <property type="match status" value="2"/>
</dbReference>
<evidence type="ECO:0000256" key="4">
    <source>
        <dbReference type="ARBA" id="ARBA00022527"/>
    </source>
</evidence>
<evidence type="ECO:0000256" key="3">
    <source>
        <dbReference type="ARBA" id="ARBA00012513"/>
    </source>
</evidence>
<evidence type="ECO:0000256" key="18">
    <source>
        <dbReference type="ARBA" id="ARBA00048679"/>
    </source>
</evidence>
<dbReference type="GO" id="GO:0004674">
    <property type="term" value="F:protein serine/threonine kinase activity"/>
    <property type="evidence" value="ECO:0007669"/>
    <property type="project" value="UniProtKB-KW"/>
</dbReference>
<keyword evidence="7 20" id="KW-0812">Transmembrane</keyword>
<evidence type="ECO:0000256" key="17">
    <source>
        <dbReference type="ARBA" id="ARBA00047899"/>
    </source>
</evidence>
<evidence type="ECO:0000256" key="13">
    <source>
        <dbReference type="ARBA" id="ARBA00022989"/>
    </source>
</evidence>
<evidence type="ECO:0000256" key="12">
    <source>
        <dbReference type="ARBA" id="ARBA00022840"/>
    </source>
</evidence>
<evidence type="ECO:0000256" key="9">
    <source>
        <dbReference type="ARBA" id="ARBA00022737"/>
    </source>
</evidence>
<dbReference type="InterPro" id="IPR032675">
    <property type="entry name" value="LRR_dom_sf"/>
</dbReference>
<dbReference type="AlphaFoldDB" id="D7LQ60"/>
<organism evidence="24">
    <name type="scientific">Arabidopsis lyrata subsp. lyrata</name>
    <name type="common">Lyre-leaved rock-cress</name>
    <dbReference type="NCBI Taxonomy" id="81972"/>
    <lineage>
        <taxon>Eukaryota</taxon>
        <taxon>Viridiplantae</taxon>
        <taxon>Streptophyta</taxon>
        <taxon>Embryophyta</taxon>
        <taxon>Tracheophyta</taxon>
        <taxon>Spermatophyta</taxon>
        <taxon>Magnoliopsida</taxon>
        <taxon>eudicotyledons</taxon>
        <taxon>Gunneridae</taxon>
        <taxon>Pentapetalae</taxon>
        <taxon>rosids</taxon>
        <taxon>malvids</taxon>
        <taxon>Brassicales</taxon>
        <taxon>Brassicaceae</taxon>
        <taxon>Camelineae</taxon>
        <taxon>Arabidopsis</taxon>
    </lineage>
</organism>
<proteinExistence type="inferred from homology"/>
<dbReference type="HOGENOM" id="CLU_000288_108_0_1"/>
<dbReference type="InterPro" id="IPR000719">
    <property type="entry name" value="Prot_kinase_dom"/>
</dbReference>
<evidence type="ECO:0000256" key="16">
    <source>
        <dbReference type="ARBA" id="ARBA00023180"/>
    </source>
</evidence>
<feature type="transmembrane region" description="Helical" evidence="20">
    <location>
        <begin position="352"/>
        <end position="377"/>
    </location>
</feature>
<evidence type="ECO:0000259" key="22">
    <source>
        <dbReference type="PROSITE" id="PS50011"/>
    </source>
</evidence>
<dbReference type="STRING" id="81972.D7LQ60"/>
<dbReference type="EC" id="2.7.11.1" evidence="3"/>
<evidence type="ECO:0000313" key="24">
    <source>
        <dbReference type="Proteomes" id="UP000008694"/>
    </source>
</evidence>
<evidence type="ECO:0000313" key="23">
    <source>
        <dbReference type="EMBL" id="EFH53087.1"/>
    </source>
</evidence>
<dbReference type="PROSITE" id="PS50011">
    <property type="entry name" value="PROTEIN_KINASE_DOM"/>
    <property type="match status" value="1"/>
</dbReference>
<feature type="domain" description="Protein kinase" evidence="22">
    <location>
        <begin position="438"/>
        <end position="732"/>
    </location>
</feature>
<reference evidence="24" key="1">
    <citation type="journal article" date="2011" name="Nat. Genet.">
        <title>The Arabidopsis lyrata genome sequence and the basis of rapid genome size change.</title>
        <authorList>
            <person name="Hu T.T."/>
            <person name="Pattyn P."/>
            <person name="Bakker E.G."/>
            <person name="Cao J."/>
            <person name="Cheng J.-F."/>
            <person name="Clark R.M."/>
            <person name="Fahlgren N."/>
            <person name="Fawcett J.A."/>
            <person name="Grimwood J."/>
            <person name="Gundlach H."/>
            <person name="Haberer G."/>
            <person name="Hollister J.D."/>
            <person name="Ossowski S."/>
            <person name="Ottilar R.P."/>
            <person name="Salamov A.A."/>
            <person name="Schneeberger K."/>
            <person name="Spannagl M."/>
            <person name="Wang X."/>
            <person name="Yang L."/>
            <person name="Nasrallah M.E."/>
            <person name="Bergelson J."/>
            <person name="Carrington J.C."/>
            <person name="Gaut B.S."/>
            <person name="Schmutz J."/>
            <person name="Mayer K.F.X."/>
            <person name="Van de Peer Y."/>
            <person name="Grigoriev I.V."/>
            <person name="Nordborg M."/>
            <person name="Weigel D."/>
            <person name="Guo Y.-L."/>
        </authorList>
    </citation>
    <scope>NUCLEOTIDE SEQUENCE [LARGE SCALE GENOMIC DNA]</scope>
    <source>
        <strain evidence="24">cv. MN47</strain>
    </source>
</reference>
<feature type="region of interest" description="Disordered" evidence="19">
    <location>
        <begin position="386"/>
        <end position="406"/>
    </location>
</feature>
<dbReference type="Proteomes" id="UP000008694">
    <property type="component" value="Unassembled WGS sequence"/>
</dbReference>
<keyword evidence="12" id="KW-0067">ATP-binding</keyword>
<dbReference type="InterPro" id="IPR003591">
    <property type="entry name" value="Leu-rich_rpt_typical-subtyp"/>
</dbReference>
<keyword evidence="16" id="KW-0325">Glycoprotein</keyword>
<dbReference type="FunFam" id="3.30.200.20:FF:000801">
    <property type="entry name" value="Probable LRR receptor-like serine/threonine-protein kinase At2g02780"/>
    <property type="match status" value="1"/>
</dbReference>
<dbReference type="SUPFAM" id="SSF52058">
    <property type="entry name" value="L domain-like"/>
    <property type="match status" value="1"/>
</dbReference>
<dbReference type="FunFam" id="3.80.10.10:FF:000041">
    <property type="entry name" value="LRR receptor-like serine/threonine-protein kinase ERECTA"/>
    <property type="match status" value="1"/>
</dbReference>
<evidence type="ECO:0000256" key="1">
    <source>
        <dbReference type="ARBA" id="ARBA00004479"/>
    </source>
</evidence>
<comment type="catalytic activity">
    <reaction evidence="17">
        <text>L-threonyl-[protein] + ATP = O-phospho-L-threonyl-[protein] + ADP + H(+)</text>
        <dbReference type="Rhea" id="RHEA:46608"/>
        <dbReference type="Rhea" id="RHEA-COMP:11060"/>
        <dbReference type="Rhea" id="RHEA-COMP:11605"/>
        <dbReference type="ChEBI" id="CHEBI:15378"/>
        <dbReference type="ChEBI" id="CHEBI:30013"/>
        <dbReference type="ChEBI" id="CHEBI:30616"/>
        <dbReference type="ChEBI" id="CHEBI:61977"/>
        <dbReference type="ChEBI" id="CHEBI:456216"/>
        <dbReference type="EC" id="2.7.11.1"/>
    </reaction>
</comment>
<keyword evidence="10" id="KW-0547">Nucleotide-binding</keyword>
<dbReference type="Pfam" id="PF07714">
    <property type="entry name" value="PK_Tyr_Ser-Thr"/>
    <property type="match status" value="1"/>
</dbReference>
<dbReference type="Gene3D" id="3.80.10.10">
    <property type="entry name" value="Ribonuclease Inhibitor"/>
    <property type="match status" value="2"/>
</dbReference>
<dbReference type="InterPro" id="IPR001245">
    <property type="entry name" value="Ser-Thr/Tyr_kinase_cat_dom"/>
</dbReference>
<dbReference type="FunFam" id="1.10.510.10:FF:000431">
    <property type="entry name" value="Putative inactive leucine-rich repeat receptor-like protein kinase"/>
    <property type="match status" value="1"/>
</dbReference>
<dbReference type="SMART" id="SM00369">
    <property type="entry name" value="LRR_TYP"/>
    <property type="match status" value="3"/>
</dbReference>
<sequence length="754" mass="83527">MQKSLQIHVFSFTFLLLLLLLPLLTDSQLTSSESQTLLEIQKQLQYPQVLQSWNDTTNFCHIRPSSSLTIICFNGHVTELTVTGNRTSKLSGSFHKLFTLLTQLSSLNTLSLTSLGISGSLSPKIITKLSPSLVSLNLSSNFISGKIPEEIVSLKNLKSLVLTDNMFWGFVSDDLRGLSNLQELDLGGNKLGPKVPSLPSNLITVSLKNNSFRSRIPEHIKKWNKLQSLDLSSNEFTGSIPEFLFSLPSLQILSLDQNLLSGSLPNSSCSSSKIITLDVSHNLLTGKLPSCYTSKSFRNQTVLFSFNCLSLVGTPNAKYQRPLSFCQNQASKAIAVEPVHKVKEKDSARIKLGLVILIIIGVIILAAILVLLVLIVLKRRRSRSEDDPFEVNNNNNNERHASDKVSVCSTTTASSKSLPDSTKTINRILLSVGRVPQTMRSAVIGLPPYRVFSLEELEEATNDFDAASLFCEQLYKGCLREGIPVTVRCIKLKQKSLPQSLTQQMEVLSKLRHMHLVSVLGHCIASNQDHNQHAGNTIFIVQEYISSGSLRDFLTNSRKKEVLKWPQRMAIAIGVARGIQFLHMGVAPGIFGNNLKIENIMLDETLTVKISGYTIPLPTKVGEESPQAKHPWSNEDREKEDVYQFGVILLQIITGKVVDAGSSEMGSLKLQLENGLRDEPSELSSLADPSVNGSYAYESLRTTVEFAINCLCEDQSKRPSIEDVVWNLQYTIQVQQGWRPSSGNHESSMKAIYE</sequence>
<evidence type="ECO:0000256" key="15">
    <source>
        <dbReference type="ARBA" id="ARBA00023170"/>
    </source>
</evidence>
<evidence type="ECO:0000256" key="21">
    <source>
        <dbReference type="SAM" id="SignalP"/>
    </source>
</evidence>
<dbReference type="Gene3D" id="1.10.510.10">
    <property type="entry name" value="Transferase(Phosphotransferase) domain 1"/>
    <property type="match status" value="1"/>
</dbReference>
<feature type="chain" id="PRO_5003102191" description="non-specific serine/threonine protein kinase" evidence="21">
    <location>
        <begin position="28"/>
        <end position="754"/>
    </location>
</feature>
<dbReference type="InterPro" id="IPR046959">
    <property type="entry name" value="PRK1-6/SRF4-like"/>
</dbReference>
<keyword evidence="24" id="KW-1185">Reference proteome</keyword>
<evidence type="ECO:0000256" key="6">
    <source>
        <dbReference type="ARBA" id="ARBA00022679"/>
    </source>
</evidence>
<comment type="similarity">
    <text evidence="2">Belongs to the RLP family.</text>
</comment>
<name>D7LQ60_ARALL</name>
<keyword evidence="6" id="KW-0808">Transferase</keyword>
<dbReference type="InterPro" id="IPR011009">
    <property type="entry name" value="Kinase-like_dom_sf"/>
</dbReference>
<dbReference type="SUPFAM" id="SSF56112">
    <property type="entry name" value="Protein kinase-like (PK-like)"/>
    <property type="match status" value="1"/>
</dbReference>
<protein>
    <recommendedName>
        <fullName evidence="3">non-specific serine/threonine protein kinase</fullName>
        <ecNumber evidence="3">2.7.11.1</ecNumber>
    </recommendedName>
</protein>
<keyword evidence="9" id="KW-0677">Repeat</keyword>
<keyword evidence="14 20" id="KW-0472">Membrane</keyword>
<keyword evidence="4" id="KW-0723">Serine/threonine-protein kinase</keyword>
<dbReference type="InterPro" id="IPR001611">
    <property type="entry name" value="Leu-rich_rpt"/>
</dbReference>
<evidence type="ECO:0000256" key="14">
    <source>
        <dbReference type="ARBA" id="ARBA00023136"/>
    </source>
</evidence>
<evidence type="ECO:0000256" key="2">
    <source>
        <dbReference type="ARBA" id="ARBA00009592"/>
    </source>
</evidence>
<dbReference type="PANTHER" id="PTHR48007">
    <property type="entry name" value="LEUCINE-RICH REPEAT RECEPTOR-LIKE PROTEIN KINASE PXC1"/>
    <property type="match status" value="1"/>
</dbReference>
<dbReference type="GO" id="GO:0016020">
    <property type="term" value="C:membrane"/>
    <property type="evidence" value="ECO:0007669"/>
    <property type="project" value="UniProtKB-SubCell"/>
</dbReference>
<evidence type="ECO:0000256" key="5">
    <source>
        <dbReference type="ARBA" id="ARBA00022614"/>
    </source>
</evidence>
<keyword evidence="8 21" id="KW-0732">Signal</keyword>
<keyword evidence="11" id="KW-0418">Kinase</keyword>
<dbReference type="eggNOG" id="ENOG502QTFC">
    <property type="taxonomic scope" value="Eukaryota"/>
</dbReference>
<comment type="subcellular location">
    <subcellularLocation>
        <location evidence="1">Membrane</location>
        <topology evidence="1">Single-pass type I membrane protein</topology>
    </subcellularLocation>
</comment>
<evidence type="ECO:0000256" key="11">
    <source>
        <dbReference type="ARBA" id="ARBA00022777"/>
    </source>
</evidence>
<keyword evidence="13 20" id="KW-1133">Transmembrane helix</keyword>
<evidence type="ECO:0000256" key="20">
    <source>
        <dbReference type="SAM" id="Phobius"/>
    </source>
</evidence>
<evidence type="ECO:0000256" key="10">
    <source>
        <dbReference type="ARBA" id="ARBA00022741"/>
    </source>
</evidence>
<dbReference type="Gramene" id="fgenesh1_pm.C_scaffold_5000133">
    <property type="protein sequence ID" value="fgenesh1_pm.C_scaffold_5000133"/>
    <property type="gene ID" value="fgenesh1_pm.C_scaffold_5000133"/>
</dbReference>
<evidence type="ECO:0000256" key="8">
    <source>
        <dbReference type="ARBA" id="ARBA00022729"/>
    </source>
</evidence>
<dbReference type="Gene3D" id="3.30.200.20">
    <property type="entry name" value="Phosphorylase Kinase, domain 1"/>
    <property type="match status" value="1"/>
</dbReference>
<keyword evidence="5" id="KW-0433">Leucine-rich repeat</keyword>
<gene>
    <name evidence="23" type="ORF">ARALYDRAFT_322589</name>
</gene>
<feature type="signal peptide" evidence="21">
    <location>
        <begin position="1"/>
        <end position="27"/>
    </location>
</feature>
<evidence type="ECO:0000256" key="19">
    <source>
        <dbReference type="SAM" id="MobiDB-lite"/>
    </source>
</evidence>
<dbReference type="GO" id="GO:0005524">
    <property type="term" value="F:ATP binding"/>
    <property type="evidence" value="ECO:0007669"/>
    <property type="project" value="UniProtKB-KW"/>
</dbReference>
<comment type="catalytic activity">
    <reaction evidence="18">
        <text>L-seryl-[protein] + ATP = O-phospho-L-seryl-[protein] + ADP + H(+)</text>
        <dbReference type="Rhea" id="RHEA:17989"/>
        <dbReference type="Rhea" id="RHEA-COMP:9863"/>
        <dbReference type="Rhea" id="RHEA-COMP:11604"/>
        <dbReference type="ChEBI" id="CHEBI:15378"/>
        <dbReference type="ChEBI" id="CHEBI:29999"/>
        <dbReference type="ChEBI" id="CHEBI:30616"/>
        <dbReference type="ChEBI" id="CHEBI:83421"/>
        <dbReference type="ChEBI" id="CHEBI:456216"/>
        <dbReference type="EC" id="2.7.11.1"/>
    </reaction>
</comment>
<dbReference type="PROSITE" id="PS51450">
    <property type="entry name" value="LRR"/>
    <property type="match status" value="1"/>
</dbReference>